<keyword evidence="1" id="KW-0812">Transmembrane</keyword>
<dbReference type="EMBL" id="CP116805">
    <property type="protein sequence ID" value="WCL54003.1"/>
    <property type="molecule type" value="Genomic_DNA"/>
</dbReference>
<dbReference type="AlphaFoldDB" id="A0AAE9XUS1"/>
<feature type="transmembrane region" description="Helical" evidence="1">
    <location>
        <begin position="20"/>
        <end position="41"/>
    </location>
</feature>
<keyword evidence="1" id="KW-0472">Membrane</keyword>
<dbReference type="KEGG" id="gso:PH603_15805"/>
<feature type="transmembrane region" description="Helical" evidence="1">
    <location>
        <begin position="92"/>
        <end position="109"/>
    </location>
</feature>
<name>A0AAE9XUS1_9PROT</name>
<evidence type="ECO:0000256" key="1">
    <source>
        <dbReference type="SAM" id="Phobius"/>
    </source>
</evidence>
<keyword evidence="3" id="KW-1185">Reference proteome</keyword>
<feature type="transmembrane region" description="Helical" evidence="1">
    <location>
        <begin position="53"/>
        <end position="72"/>
    </location>
</feature>
<dbReference type="Proteomes" id="UP001217500">
    <property type="component" value="Chromosome"/>
</dbReference>
<evidence type="ECO:0000313" key="2">
    <source>
        <dbReference type="EMBL" id="WCL54003.1"/>
    </source>
</evidence>
<evidence type="ECO:0000313" key="3">
    <source>
        <dbReference type="Proteomes" id="UP001217500"/>
    </source>
</evidence>
<gene>
    <name evidence="2" type="ORF">PH603_15805</name>
</gene>
<keyword evidence="1" id="KW-1133">Transmembrane helix</keyword>
<organism evidence="2 3">
    <name type="scientific">Gimibacter soli</name>
    <dbReference type="NCBI Taxonomy" id="3024400"/>
    <lineage>
        <taxon>Bacteria</taxon>
        <taxon>Pseudomonadati</taxon>
        <taxon>Pseudomonadota</taxon>
        <taxon>Alphaproteobacteria</taxon>
        <taxon>Kordiimonadales</taxon>
        <taxon>Temperatibacteraceae</taxon>
        <taxon>Gimibacter</taxon>
    </lineage>
</organism>
<reference evidence="2" key="1">
    <citation type="submission" date="2023-01" db="EMBL/GenBank/DDBJ databases">
        <title>The genome sequence of Kordiimonadaceae bacterium 6D33.</title>
        <authorList>
            <person name="Liu Y."/>
        </authorList>
    </citation>
    <scope>NUCLEOTIDE SEQUENCE</scope>
    <source>
        <strain evidence="2">6D33</strain>
    </source>
</reference>
<accession>A0AAE9XUS1</accession>
<protein>
    <submittedName>
        <fullName evidence="2">Uncharacterized protein</fullName>
    </submittedName>
</protein>
<sequence length="110" mass="11860">MTLTPHHDPRIEALRGYGLTALYASLGLLALMLIFAAFRLWPAAHGSDANIEVIVLVLAGGATALASGRTTIQYWRGLRAKPPACPPLKLAPFYLMAFTLLVASVYFTGF</sequence>
<proteinExistence type="predicted"/>
<dbReference type="RefSeq" id="WP_289503722.1">
    <property type="nucleotide sequence ID" value="NZ_CP116805.1"/>
</dbReference>